<evidence type="ECO:0000259" key="6">
    <source>
        <dbReference type="Pfam" id="PF01782"/>
    </source>
</evidence>
<dbReference type="InterPro" id="IPR027275">
    <property type="entry name" value="PRC-brl_dom"/>
</dbReference>
<evidence type="ECO:0000259" key="7">
    <source>
        <dbReference type="Pfam" id="PF05239"/>
    </source>
</evidence>
<dbReference type="InterPro" id="IPR011961">
    <property type="entry name" value="RimM"/>
</dbReference>
<feature type="domain" description="RimM N-terminal" evidence="6">
    <location>
        <begin position="7"/>
        <end position="88"/>
    </location>
</feature>
<dbReference type="KEGG" id="psua:FLK61_32685"/>
<evidence type="ECO:0000256" key="1">
    <source>
        <dbReference type="ARBA" id="ARBA00022490"/>
    </source>
</evidence>
<dbReference type="GO" id="GO:0042274">
    <property type="term" value="P:ribosomal small subunit biogenesis"/>
    <property type="evidence" value="ECO:0007669"/>
    <property type="project" value="UniProtKB-UniRule"/>
</dbReference>
<evidence type="ECO:0000256" key="5">
    <source>
        <dbReference type="HAMAP-Rule" id="MF_00014"/>
    </source>
</evidence>
<dbReference type="Pfam" id="PF01782">
    <property type="entry name" value="RimM"/>
    <property type="match status" value="1"/>
</dbReference>
<dbReference type="Gene3D" id="2.40.30.60">
    <property type="entry name" value="RimM"/>
    <property type="match status" value="1"/>
</dbReference>
<dbReference type="SUPFAM" id="SSF50346">
    <property type="entry name" value="PRC-barrel domain"/>
    <property type="match status" value="1"/>
</dbReference>
<dbReference type="NCBIfam" id="TIGR02273">
    <property type="entry name" value="16S_RimM"/>
    <property type="match status" value="1"/>
</dbReference>
<dbReference type="GO" id="GO:0006364">
    <property type="term" value="P:rRNA processing"/>
    <property type="evidence" value="ECO:0007669"/>
    <property type="project" value="UniProtKB-UniRule"/>
</dbReference>
<comment type="function">
    <text evidence="5">An accessory protein needed during the final step in the assembly of 30S ribosomal subunit, possibly for assembly of the head region. Essential for efficient processing of 16S rRNA. May be needed both before and after RbfA during the maturation of 16S rRNA. It has affinity for free ribosomal 30S subunits but not for 70S ribosomes.</text>
</comment>
<sequence>MSDFLNVGKIVNTHGIRGEVRVISRTDFPERRYAKGMQLTIFQAGKDPLPVTVESWRQHKQFDLLTFAGYSNVNDVEVFKDSLLKVNTADMQDDELSEGEYYYHDIIGLEVETADGEAIGKITEILSPGANDVWVVKRPDSKKEVLIPYIDDVVAKVDLNQKLVIITPMEGLLD</sequence>
<dbReference type="AlphaFoldDB" id="A0A859FF19"/>
<comment type="similarity">
    <text evidence="5">Belongs to the RimM family.</text>
</comment>
<organism evidence="8 9">
    <name type="scientific">Paenalkalicoccus suaedae</name>
    <dbReference type="NCBI Taxonomy" id="2592382"/>
    <lineage>
        <taxon>Bacteria</taxon>
        <taxon>Bacillati</taxon>
        <taxon>Bacillota</taxon>
        <taxon>Bacilli</taxon>
        <taxon>Bacillales</taxon>
        <taxon>Bacillaceae</taxon>
        <taxon>Paenalkalicoccus</taxon>
    </lineage>
</organism>
<dbReference type="Pfam" id="PF05239">
    <property type="entry name" value="PRC"/>
    <property type="match status" value="1"/>
</dbReference>
<name>A0A859FF19_9BACI</name>
<dbReference type="HAMAP" id="MF_00014">
    <property type="entry name" value="Ribosome_mat_RimM"/>
    <property type="match status" value="1"/>
</dbReference>
<proteinExistence type="inferred from homology"/>
<feature type="domain" description="PRC-barrel" evidence="7">
    <location>
        <begin position="98"/>
        <end position="173"/>
    </location>
</feature>
<dbReference type="RefSeq" id="WP_176009495.1">
    <property type="nucleotide sequence ID" value="NZ_CP041372.2"/>
</dbReference>
<protein>
    <recommendedName>
        <fullName evidence="5">Ribosome maturation factor RimM</fullName>
    </recommendedName>
</protein>
<reference evidence="9" key="1">
    <citation type="submission" date="2019-07" db="EMBL/GenBank/DDBJ databases">
        <title>Bacillus alkalisoli sp. nov. isolated from saline soil.</title>
        <authorList>
            <person name="Sun J.-Q."/>
            <person name="Xu L."/>
        </authorList>
    </citation>
    <scope>NUCLEOTIDE SEQUENCE [LARGE SCALE GENOMIC DNA]</scope>
    <source>
        <strain evidence="9">M4U3P1</strain>
    </source>
</reference>
<dbReference type="SUPFAM" id="SSF50447">
    <property type="entry name" value="Translation proteins"/>
    <property type="match status" value="1"/>
</dbReference>
<evidence type="ECO:0000256" key="2">
    <source>
        <dbReference type="ARBA" id="ARBA00022517"/>
    </source>
</evidence>
<keyword evidence="4 5" id="KW-0143">Chaperone</keyword>
<dbReference type="InterPro" id="IPR036976">
    <property type="entry name" value="RimM_N_sf"/>
</dbReference>
<keyword evidence="1 5" id="KW-0963">Cytoplasm</keyword>
<evidence type="ECO:0000313" key="9">
    <source>
        <dbReference type="Proteomes" id="UP000318138"/>
    </source>
</evidence>
<keyword evidence="9" id="KW-1185">Reference proteome</keyword>
<comment type="domain">
    <text evidence="5">The PRC barrel domain binds ribosomal protein uS19.</text>
</comment>
<evidence type="ECO:0000256" key="4">
    <source>
        <dbReference type="ARBA" id="ARBA00023186"/>
    </source>
</evidence>
<dbReference type="Gene3D" id="2.30.30.240">
    <property type="entry name" value="PRC-barrel domain"/>
    <property type="match status" value="1"/>
</dbReference>
<dbReference type="InterPro" id="IPR002676">
    <property type="entry name" value="RimM_N"/>
</dbReference>
<evidence type="ECO:0000313" key="8">
    <source>
        <dbReference type="EMBL" id="QKS71460.1"/>
    </source>
</evidence>
<keyword evidence="2 5" id="KW-0690">Ribosome biogenesis</keyword>
<dbReference type="GO" id="GO:0005840">
    <property type="term" value="C:ribosome"/>
    <property type="evidence" value="ECO:0007669"/>
    <property type="project" value="InterPro"/>
</dbReference>
<dbReference type="PANTHER" id="PTHR33692:SF1">
    <property type="entry name" value="RIBOSOME MATURATION FACTOR RIMM"/>
    <property type="match status" value="1"/>
</dbReference>
<dbReference type="InterPro" id="IPR009000">
    <property type="entry name" value="Transl_B-barrel_sf"/>
</dbReference>
<accession>A0A859FF19</accession>
<dbReference type="InterPro" id="IPR011033">
    <property type="entry name" value="PRC_barrel-like_sf"/>
</dbReference>
<evidence type="ECO:0000256" key="3">
    <source>
        <dbReference type="ARBA" id="ARBA00022552"/>
    </source>
</evidence>
<dbReference type="Proteomes" id="UP000318138">
    <property type="component" value="Chromosome"/>
</dbReference>
<keyword evidence="3 5" id="KW-0698">rRNA processing</keyword>
<dbReference type="GO" id="GO:0043022">
    <property type="term" value="F:ribosome binding"/>
    <property type="evidence" value="ECO:0007669"/>
    <property type="project" value="InterPro"/>
</dbReference>
<gene>
    <name evidence="5 8" type="primary">rimM</name>
    <name evidence="8" type="ORF">FLK61_32685</name>
</gene>
<dbReference type="PANTHER" id="PTHR33692">
    <property type="entry name" value="RIBOSOME MATURATION FACTOR RIMM"/>
    <property type="match status" value="1"/>
</dbReference>
<comment type="subcellular location">
    <subcellularLocation>
        <location evidence="5">Cytoplasm</location>
    </subcellularLocation>
</comment>
<comment type="subunit">
    <text evidence="5">Binds ribosomal protein uS19.</text>
</comment>
<dbReference type="EMBL" id="CP041372">
    <property type="protein sequence ID" value="QKS71460.1"/>
    <property type="molecule type" value="Genomic_DNA"/>
</dbReference>
<dbReference type="GO" id="GO:0005737">
    <property type="term" value="C:cytoplasm"/>
    <property type="evidence" value="ECO:0007669"/>
    <property type="project" value="UniProtKB-SubCell"/>
</dbReference>